<organism evidence="1 2">
    <name type="scientific">Amycolatopsis methanolica 239</name>
    <dbReference type="NCBI Taxonomy" id="1068978"/>
    <lineage>
        <taxon>Bacteria</taxon>
        <taxon>Bacillati</taxon>
        <taxon>Actinomycetota</taxon>
        <taxon>Actinomycetes</taxon>
        <taxon>Pseudonocardiales</taxon>
        <taxon>Pseudonocardiaceae</taxon>
        <taxon>Amycolatopsis</taxon>
        <taxon>Amycolatopsis methanolica group</taxon>
    </lineage>
</organism>
<dbReference type="eggNOG" id="COG3903">
    <property type="taxonomic scope" value="Bacteria"/>
</dbReference>
<dbReference type="HOGENOM" id="CLU_1399937_0_0_11"/>
<sequence>MPDEGDSAVLTTEARELGALRVHTAPEVGDIEPMNAEASRELLTRIAGADLVAAEPEAVGELVEVCGGPAIALCVVGTMLADAEPDRPAARLARRLARRERVLHELSRDHELSVRAVLDAAYERMDDLTPAGARRAPRFRRGRRGARGPLDDARDGVRLIRARLATRADEDRVRMLGLVRDHARTRLAGRCWAR</sequence>
<protein>
    <submittedName>
        <fullName evidence="1">Transcriptional regulator, XRE family</fullName>
    </submittedName>
</protein>
<dbReference type="PATRIC" id="fig|1068978.7.peg.71"/>
<evidence type="ECO:0000313" key="1">
    <source>
        <dbReference type="EMBL" id="AIJ20158.1"/>
    </source>
</evidence>
<evidence type="ECO:0000313" key="2">
    <source>
        <dbReference type="Proteomes" id="UP000062973"/>
    </source>
</evidence>
<proteinExistence type="predicted"/>
<reference evidence="1 2" key="1">
    <citation type="submission" date="2014-07" db="EMBL/GenBank/DDBJ databases">
        <title>Whole Genome Sequence of the Amycolatopsis methanolica 239.</title>
        <authorList>
            <person name="Tang B."/>
        </authorList>
    </citation>
    <scope>NUCLEOTIDE SEQUENCE [LARGE SCALE GENOMIC DNA]</scope>
    <source>
        <strain evidence="1 2">239</strain>
    </source>
</reference>
<dbReference type="KEGG" id="amq:AMETH_0066"/>
<dbReference type="AlphaFoldDB" id="A0A076MH17"/>
<dbReference type="STRING" id="1068978.AMETH_0066"/>
<dbReference type="EMBL" id="CP009110">
    <property type="protein sequence ID" value="AIJ20158.1"/>
    <property type="molecule type" value="Genomic_DNA"/>
</dbReference>
<name>A0A076MH17_AMYME</name>
<dbReference type="Proteomes" id="UP000062973">
    <property type="component" value="Chromosome"/>
</dbReference>
<accession>A0A076MH17</accession>
<gene>
    <name evidence="1" type="ORF">AMETH_0066</name>
</gene>
<keyword evidence="2" id="KW-1185">Reference proteome</keyword>